<organism evidence="1 2">
    <name type="scientific">Thiothrix unzii</name>
    <dbReference type="NCBI Taxonomy" id="111769"/>
    <lineage>
        <taxon>Bacteria</taxon>
        <taxon>Pseudomonadati</taxon>
        <taxon>Pseudomonadota</taxon>
        <taxon>Gammaproteobacteria</taxon>
        <taxon>Thiotrichales</taxon>
        <taxon>Thiotrichaceae</taxon>
        <taxon>Thiothrix</taxon>
    </lineage>
</organism>
<evidence type="ECO:0000313" key="2">
    <source>
        <dbReference type="Proteomes" id="UP000672009"/>
    </source>
</evidence>
<keyword evidence="2" id="KW-1185">Reference proteome</keyword>
<dbReference type="AlphaFoldDB" id="A0A975IIF4"/>
<proteinExistence type="predicted"/>
<evidence type="ECO:0000313" key="1">
    <source>
        <dbReference type="EMBL" id="QTR54892.1"/>
    </source>
</evidence>
<name>A0A975IIF4_9GAMM</name>
<dbReference type="Proteomes" id="UP000672009">
    <property type="component" value="Chromosome"/>
</dbReference>
<protein>
    <submittedName>
        <fullName evidence="1">Uncharacterized protein</fullName>
    </submittedName>
</protein>
<accession>A0A975IIF4</accession>
<gene>
    <name evidence="1" type="ORF">J9260_07370</name>
</gene>
<dbReference type="KEGG" id="tun:J9260_07370"/>
<sequence>MSDPIILAGFSNMELVDFHYHIEWESWKDSFIELFAKKGEKTRHLRFNGVSNLKIQEGFSGSLSGMLVVDVSARQWDSALIEVQNIEQDPGITFLAHSMEIINDT</sequence>
<dbReference type="RefSeq" id="WP_210220365.1">
    <property type="nucleotide sequence ID" value="NZ_CP072793.1"/>
</dbReference>
<reference evidence="1" key="1">
    <citation type="submission" date="2021-04" db="EMBL/GenBank/DDBJ databases">
        <title>Genomics, taxonomy and metabolism of representatives of sulfur bacteria of the genus Thiothrix: Thiothrix fructosivorans QT, Thiothrix unzii A1T and three new species, Thiothrix subterranea sp. nov., Thiothrix litoralis sp. nov. and 'Candidatus Thiothrix anitrata' sp. nov.</title>
        <authorList>
            <person name="Ravin N.V."/>
            <person name="Smolyakov D."/>
            <person name="Rudenko T.S."/>
            <person name="Mardanov A.V."/>
            <person name="Beletsky A.V."/>
            <person name="Markov N.D."/>
            <person name="Fomenkov A.I."/>
            <person name="Roberts R.J."/>
            <person name="Karnachuk O.V."/>
            <person name="Novikov A."/>
            <person name="Grabovich M.Y."/>
        </authorList>
    </citation>
    <scope>NUCLEOTIDE SEQUENCE</scope>
    <source>
        <strain evidence="1">A1</strain>
    </source>
</reference>
<dbReference type="EMBL" id="CP072793">
    <property type="protein sequence ID" value="QTR54892.1"/>
    <property type="molecule type" value="Genomic_DNA"/>
</dbReference>